<dbReference type="Proteomes" id="UP000199021">
    <property type="component" value="Unassembled WGS sequence"/>
</dbReference>
<evidence type="ECO:0000313" key="1">
    <source>
        <dbReference type="EMBL" id="SEQ60813.1"/>
    </source>
</evidence>
<proteinExistence type="predicted"/>
<evidence type="ECO:0000313" key="2">
    <source>
        <dbReference type="Proteomes" id="UP000199021"/>
    </source>
</evidence>
<protein>
    <submittedName>
        <fullName evidence="1">Uncharacterized protein</fullName>
    </submittedName>
</protein>
<dbReference type="STRING" id="478744.SAMN05444359_112131"/>
<name>A0A1H9HEJ6_9BACT</name>
<keyword evidence="2" id="KW-1185">Reference proteome</keyword>
<sequence length="151" mass="16800">MPQLNDLHAHASTRPPGGWSATAVQSYPLRPSPKIAALLIDPDDQTIRTVYVHATAAGLRAIFGDARVTYTDKHFFRAYGTNQYREEVTDRATLPNARFSVQGKVLITGPDGTGVSPDISTEIMRETTFSRCDAYQAKRLNNFYSFSNFLK</sequence>
<dbReference type="RefSeq" id="WP_090168904.1">
    <property type="nucleotide sequence ID" value="NZ_FOFB01000012.1"/>
</dbReference>
<dbReference type="AlphaFoldDB" id="A0A1H9HEJ6"/>
<organism evidence="1 2">
    <name type="scientific">Neolewinella agarilytica</name>
    <dbReference type="NCBI Taxonomy" id="478744"/>
    <lineage>
        <taxon>Bacteria</taxon>
        <taxon>Pseudomonadati</taxon>
        <taxon>Bacteroidota</taxon>
        <taxon>Saprospiria</taxon>
        <taxon>Saprospirales</taxon>
        <taxon>Lewinellaceae</taxon>
        <taxon>Neolewinella</taxon>
    </lineage>
</organism>
<dbReference type="OrthoDB" id="1500254at2"/>
<dbReference type="EMBL" id="FOFB01000012">
    <property type="protein sequence ID" value="SEQ60813.1"/>
    <property type="molecule type" value="Genomic_DNA"/>
</dbReference>
<reference evidence="2" key="1">
    <citation type="submission" date="2016-10" db="EMBL/GenBank/DDBJ databases">
        <authorList>
            <person name="Varghese N."/>
            <person name="Submissions S."/>
        </authorList>
    </citation>
    <scope>NUCLEOTIDE SEQUENCE [LARGE SCALE GENOMIC DNA]</scope>
    <source>
        <strain evidence="2">DSM 24740</strain>
    </source>
</reference>
<dbReference type="InParanoid" id="A0A1H9HEJ6"/>
<gene>
    <name evidence="1" type="ORF">SAMN05444359_112131</name>
</gene>
<accession>A0A1H9HEJ6</accession>